<dbReference type="Gene3D" id="3.40.309.10">
    <property type="entry name" value="Aldehyde Dehydrogenase, Chain A, domain 2"/>
    <property type="match status" value="1"/>
</dbReference>
<comment type="similarity">
    <text evidence="1 4">Belongs to the aldehyde dehydrogenase family.</text>
</comment>
<dbReference type="InterPro" id="IPR016160">
    <property type="entry name" value="Ald_DH_CS_CYS"/>
</dbReference>
<dbReference type="GO" id="GO:0008802">
    <property type="term" value="F:betaine-aldehyde dehydrogenase (NAD+) activity"/>
    <property type="evidence" value="ECO:0007669"/>
    <property type="project" value="UniProtKB-EC"/>
</dbReference>
<dbReference type="Gene3D" id="3.40.605.10">
    <property type="entry name" value="Aldehyde Dehydrogenase, Chain A, domain 1"/>
    <property type="match status" value="1"/>
</dbReference>
<dbReference type="SUPFAM" id="SSF53720">
    <property type="entry name" value="ALDH-like"/>
    <property type="match status" value="1"/>
</dbReference>
<dbReference type="InterPro" id="IPR029510">
    <property type="entry name" value="Ald_DH_CS_GLU"/>
</dbReference>
<reference evidence="6 7" key="1">
    <citation type="journal article" date="2010" name="Stand. Genomic Sci.">
        <title>Complete genome sequence of Conexibacter woesei type strain (ID131577).</title>
        <authorList>
            <person name="Pukall R."/>
            <person name="Lapidus A."/>
            <person name="Glavina Del Rio T."/>
            <person name="Copeland A."/>
            <person name="Tice H."/>
            <person name="Cheng J.-F."/>
            <person name="Lucas S."/>
            <person name="Chen F."/>
            <person name="Nolan M."/>
            <person name="Bruce D."/>
            <person name="Goodwin L."/>
            <person name="Pitluck S."/>
            <person name="Mavromatis K."/>
            <person name="Ivanova N."/>
            <person name="Ovchinnikova G."/>
            <person name="Pati A."/>
            <person name="Chen A."/>
            <person name="Palaniappan K."/>
            <person name="Land M."/>
            <person name="Hauser L."/>
            <person name="Chang Y.-J."/>
            <person name="Jeffries C.D."/>
            <person name="Chain P."/>
            <person name="Meincke L."/>
            <person name="Sims D."/>
            <person name="Brettin T."/>
            <person name="Detter J.C."/>
            <person name="Rohde M."/>
            <person name="Goeker M."/>
            <person name="Bristow J."/>
            <person name="Eisen J.A."/>
            <person name="Markowitz V."/>
            <person name="Kyrpides N.C."/>
            <person name="Klenk H.-P."/>
            <person name="Hugenholtz P."/>
        </authorList>
    </citation>
    <scope>NUCLEOTIDE SEQUENCE [LARGE SCALE GENOMIC DNA]</scope>
    <source>
        <strain evidence="7">DSM 14684 / CIP 108061 / JCM 11494 / NBRC 100937 / ID131577</strain>
    </source>
</reference>
<dbReference type="AlphaFoldDB" id="D3F7T4"/>
<protein>
    <submittedName>
        <fullName evidence="6">Betaine-aldehyde dehydrogenase</fullName>
        <ecNumber evidence="6">1.2.1.8</ecNumber>
    </submittedName>
</protein>
<keyword evidence="7" id="KW-1185">Reference proteome</keyword>
<dbReference type="STRING" id="469383.Cwoe_4414"/>
<dbReference type="Pfam" id="PF00171">
    <property type="entry name" value="Aldedh"/>
    <property type="match status" value="1"/>
</dbReference>
<dbReference type="PANTHER" id="PTHR11699">
    <property type="entry name" value="ALDEHYDE DEHYDROGENASE-RELATED"/>
    <property type="match status" value="1"/>
</dbReference>
<name>D3F7T4_CONWI</name>
<accession>D3F7T4</accession>
<keyword evidence="2 4" id="KW-0560">Oxidoreductase</keyword>
<evidence type="ECO:0000256" key="4">
    <source>
        <dbReference type="RuleBase" id="RU003345"/>
    </source>
</evidence>
<dbReference type="PROSITE" id="PS00687">
    <property type="entry name" value="ALDEHYDE_DEHYDR_GLU"/>
    <property type="match status" value="1"/>
</dbReference>
<proteinExistence type="inferred from homology"/>
<sequence length="452" mass="46848">MTVSVVEPATEQVLTTLPRTSLAELDLIVGAAQRAQREWWSLAPSERGATLAAVAAGIDAEAETLARLEARNVGMPISDARGAVAGAAATFRFYAAAPERLGGKTIPVAGGVDMTFREPLGVVGVITPWNFPLTIASWKIAPALAAGNAVVHKPAELTPLTALELQRIAAAAGLPAGLLGVVVGRGSELGRALVDHPDVSKVSLTGSTAVGMEIGERAARQVKRVSLELGGKSPSIVFADADLGSAATGLAGGCFGNAGQDCCARSRVFVERPVLGEFLERLEQMVASLRVGDPLDEATQMGPLISARQRSAVTEIVAGAAVATRGHAPDAPGYWFPPTVLHPLADADRAAREEIFGPVVCVLPFEREDEAIARANDTPYGLAGSIWTADGARALRVARGLHAGALAVNSYTSVRLGTPFGGFKHSGIGRELGADAPEAYTEVKNVFYATEA</sequence>
<feature type="active site" evidence="3">
    <location>
        <position position="228"/>
    </location>
</feature>
<dbReference type="EC" id="1.2.1.8" evidence="6"/>
<dbReference type="RefSeq" id="WP_012935879.1">
    <property type="nucleotide sequence ID" value="NC_013739.1"/>
</dbReference>
<dbReference type="KEGG" id="cwo:Cwoe_4414"/>
<feature type="domain" description="Aldehyde dehydrogenase" evidence="5">
    <location>
        <begin position="3"/>
        <end position="446"/>
    </location>
</feature>
<dbReference type="FunFam" id="3.40.605.10:FF:000007">
    <property type="entry name" value="NAD/NADP-dependent betaine aldehyde dehydrogenase"/>
    <property type="match status" value="1"/>
</dbReference>
<dbReference type="InterPro" id="IPR016162">
    <property type="entry name" value="Ald_DH_N"/>
</dbReference>
<organism evidence="6 7">
    <name type="scientific">Conexibacter woesei (strain DSM 14684 / CCUG 47730 / CIP 108061 / JCM 11494 / NBRC 100937 / ID131577)</name>
    <dbReference type="NCBI Taxonomy" id="469383"/>
    <lineage>
        <taxon>Bacteria</taxon>
        <taxon>Bacillati</taxon>
        <taxon>Actinomycetota</taxon>
        <taxon>Thermoleophilia</taxon>
        <taxon>Solirubrobacterales</taxon>
        <taxon>Conexibacteraceae</taxon>
        <taxon>Conexibacter</taxon>
    </lineage>
</organism>
<dbReference type="InterPro" id="IPR015590">
    <property type="entry name" value="Aldehyde_DH_dom"/>
</dbReference>
<dbReference type="OrthoDB" id="6882680at2"/>
<evidence type="ECO:0000313" key="6">
    <source>
        <dbReference type="EMBL" id="ADB52828.1"/>
    </source>
</evidence>
<dbReference type="InterPro" id="IPR016163">
    <property type="entry name" value="Ald_DH_C"/>
</dbReference>
<dbReference type="InterPro" id="IPR016161">
    <property type="entry name" value="Ald_DH/histidinol_DH"/>
</dbReference>
<dbReference type="Proteomes" id="UP000008229">
    <property type="component" value="Chromosome"/>
</dbReference>
<reference evidence="7" key="2">
    <citation type="submission" date="2010-01" db="EMBL/GenBank/DDBJ databases">
        <title>The complete genome of Conexibacter woesei DSM 14684.</title>
        <authorList>
            <consortium name="US DOE Joint Genome Institute (JGI-PGF)"/>
            <person name="Lucas S."/>
            <person name="Copeland A."/>
            <person name="Lapidus A."/>
            <person name="Glavina del Rio T."/>
            <person name="Dalin E."/>
            <person name="Tice H."/>
            <person name="Bruce D."/>
            <person name="Goodwin L."/>
            <person name="Pitluck S."/>
            <person name="Kyrpides N."/>
            <person name="Mavromatis K."/>
            <person name="Ivanova N."/>
            <person name="Mikhailova N."/>
            <person name="Chertkov O."/>
            <person name="Brettin T."/>
            <person name="Detter J.C."/>
            <person name="Han C."/>
            <person name="Larimer F."/>
            <person name="Land M."/>
            <person name="Hauser L."/>
            <person name="Markowitz V."/>
            <person name="Cheng J.-F."/>
            <person name="Hugenholtz P."/>
            <person name="Woyke T."/>
            <person name="Wu D."/>
            <person name="Pukall R."/>
            <person name="Steenblock K."/>
            <person name="Schneider S."/>
            <person name="Klenk H.-P."/>
            <person name="Eisen J.A."/>
        </authorList>
    </citation>
    <scope>NUCLEOTIDE SEQUENCE [LARGE SCALE GENOMIC DNA]</scope>
    <source>
        <strain evidence="7">DSM 14684 / CIP 108061 / JCM 11494 / NBRC 100937 / ID131577</strain>
    </source>
</reference>
<evidence type="ECO:0000313" key="7">
    <source>
        <dbReference type="Proteomes" id="UP000008229"/>
    </source>
</evidence>
<evidence type="ECO:0000256" key="1">
    <source>
        <dbReference type="ARBA" id="ARBA00009986"/>
    </source>
</evidence>
<dbReference type="EMBL" id="CP001854">
    <property type="protein sequence ID" value="ADB52828.1"/>
    <property type="molecule type" value="Genomic_DNA"/>
</dbReference>
<gene>
    <name evidence="6" type="ordered locus">Cwoe_4414</name>
</gene>
<evidence type="ECO:0000256" key="2">
    <source>
        <dbReference type="ARBA" id="ARBA00023002"/>
    </source>
</evidence>
<dbReference type="PROSITE" id="PS00070">
    <property type="entry name" value="ALDEHYDE_DEHYDR_CYS"/>
    <property type="match status" value="1"/>
</dbReference>
<dbReference type="eggNOG" id="COG1012">
    <property type="taxonomic scope" value="Bacteria"/>
</dbReference>
<evidence type="ECO:0000256" key="3">
    <source>
        <dbReference type="PROSITE-ProRule" id="PRU10007"/>
    </source>
</evidence>
<dbReference type="HOGENOM" id="CLU_005391_0_0_11"/>
<evidence type="ECO:0000259" key="5">
    <source>
        <dbReference type="Pfam" id="PF00171"/>
    </source>
</evidence>